<evidence type="ECO:0000313" key="3">
    <source>
        <dbReference type="Proteomes" id="UP000001471"/>
    </source>
</evidence>
<protein>
    <recommendedName>
        <fullName evidence="1">BTB domain-containing protein</fullName>
    </recommendedName>
</protein>
<sequence>MAITVFNDTPWAKEPADLLLYHTSGGSKTEYHAHSAMLRSRSQWFDKVLHLQDRPAAVDDITTIIRHGPITTIEVFGSTIETFDLLLKIMYLADNNTAGAAAPATGNPAAALNTLVNVWDLAYRYEIEELHVDVAKKMGLLPADDFKFPLSIHTWHKMLQKYYSNFPGGANSLGREMAVYFLRNEYGEYLKSILFDTLVEEHPELAVDLFWAARSTNDQRCQQASQAGLILIDCRSQTI</sequence>
<dbReference type="KEGG" id="ptrr:6348063"/>
<dbReference type="Gene3D" id="3.30.710.10">
    <property type="entry name" value="Potassium Channel Kv1.1, Chain A"/>
    <property type="match status" value="1"/>
</dbReference>
<dbReference type="RefSeq" id="XP_001940099.2">
    <property type="nucleotide sequence ID" value="XM_001940064.2"/>
</dbReference>
<reference evidence="3" key="1">
    <citation type="journal article" date="2013" name="G3 (Bethesda)">
        <title>Comparative genomics of a plant-pathogenic fungus, Pyrenophora tritici-repentis, reveals transduplication and the impact of repeat elements on pathogenicity and population divergence.</title>
        <authorList>
            <person name="Manning V.A."/>
            <person name="Pandelova I."/>
            <person name="Dhillon B."/>
            <person name="Wilhelm L.J."/>
            <person name="Goodwin S.B."/>
            <person name="Berlin A.M."/>
            <person name="Figueroa M."/>
            <person name="Freitag M."/>
            <person name="Hane J.K."/>
            <person name="Henrissat B."/>
            <person name="Holman W.H."/>
            <person name="Kodira C.D."/>
            <person name="Martin J."/>
            <person name="Oliver R.P."/>
            <person name="Robbertse B."/>
            <person name="Schackwitz W."/>
            <person name="Schwartz D.C."/>
            <person name="Spatafora J.W."/>
            <person name="Turgeon B.G."/>
            <person name="Yandava C."/>
            <person name="Young S."/>
            <person name="Zhou S."/>
            <person name="Zeng Q."/>
            <person name="Grigoriev I.V."/>
            <person name="Ma L.-J."/>
            <person name="Ciuffetti L.M."/>
        </authorList>
    </citation>
    <scope>NUCLEOTIDE SEQUENCE [LARGE SCALE GENOMIC DNA]</scope>
    <source>
        <strain evidence="3">Pt-1C-BFP</strain>
    </source>
</reference>
<dbReference type="AlphaFoldDB" id="B2WIF8"/>
<dbReference type="HOGENOM" id="CLU_1161655_0_0_1"/>
<proteinExistence type="predicted"/>
<evidence type="ECO:0000313" key="2">
    <source>
        <dbReference type="EMBL" id="EDU42818.1"/>
    </source>
</evidence>
<evidence type="ECO:0000259" key="1">
    <source>
        <dbReference type="PROSITE" id="PS50097"/>
    </source>
</evidence>
<accession>B2WIF8</accession>
<dbReference type="InterPro" id="IPR000210">
    <property type="entry name" value="BTB/POZ_dom"/>
</dbReference>
<dbReference type="InterPro" id="IPR011333">
    <property type="entry name" value="SKP1/BTB/POZ_sf"/>
</dbReference>
<organism evidence="2 3">
    <name type="scientific">Pyrenophora tritici-repentis (strain Pt-1C-BFP)</name>
    <name type="common">Wheat tan spot fungus</name>
    <name type="synonym">Drechslera tritici-repentis</name>
    <dbReference type="NCBI Taxonomy" id="426418"/>
    <lineage>
        <taxon>Eukaryota</taxon>
        <taxon>Fungi</taxon>
        <taxon>Dikarya</taxon>
        <taxon>Ascomycota</taxon>
        <taxon>Pezizomycotina</taxon>
        <taxon>Dothideomycetes</taxon>
        <taxon>Pleosporomycetidae</taxon>
        <taxon>Pleosporales</taxon>
        <taxon>Pleosporineae</taxon>
        <taxon>Pleosporaceae</taxon>
        <taxon>Pyrenophora</taxon>
    </lineage>
</organism>
<dbReference type="GeneID" id="6348063"/>
<feature type="domain" description="BTB" evidence="1">
    <location>
        <begin position="16"/>
        <end position="91"/>
    </location>
</feature>
<gene>
    <name evidence="2" type="ORF">PTRG_09767</name>
</gene>
<dbReference type="Proteomes" id="UP000001471">
    <property type="component" value="Unassembled WGS sequence"/>
</dbReference>
<dbReference type="EMBL" id="DS231626">
    <property type="protein sequence ID" value="EDU42818.1"/>
    <property type="molecule type" value="Genomic_DNA"/>
</dbReference>
<name>B2WIF8_PYRTR</name>
<dbReference type="PROSITE" id="PS50097">
    <property type="entry name" value="BTB"/>
    <property type="match status" value="1"/>
</dbReference>
<dbReference type="InParanoid" id="B2WIF8"/>